<comment type="caution">
    <text evidence="1">The sequence shown here is derived from an EMBL/GenBank/DDBJ whole genome shotgun (WGS) entry which is preliminary data.</text>
</comment>
<keyword evidence="2" id="KW-1185">Reference proteome</keyword>
<dbReference type="AlphaFoldDB" id="A0AAD4BCV8"/>
<dbReference type="Proteomes" id="UP001194468">
    <property type="component" value="Unassembled WGS sequence"/>
</dbReference>
<reference evidence="1" key="2">
    <citation type="journal article" date="2020" name="Nat. Commun.">
        <title>Large-scale genome sequencing of mycorrhizal fungi provides insights into the early evolution of symbiotic traits.</title>
        <authorList>
            <person name="Miyauchi S."/>
            <person name="Kiss E."/>
            <person name="Kuo A."/>
            <person name="Drula E."/>
            <person name="Kohler A."/>
            <person name="Sanchez-Garcia M."/>
            <person name="Morin E."/>
            <person name="Andreopoulos B."/>
            <person name="Barry K.W."/>
            <person name="Bonito G."/>
            <person name="Buee M."/>
            <person name="Carver A."/>
            <person name="Chen C."/>
            <person name="Cichocki N."/>
            <person name="Clum A."/>
            <person name="Culley D."/>
            <person name="Crous P.W."/>
            <person name="Fauchery L."/>
            <person name="Girlanda M."/>
            <person name="Hayes R.D."/>
            <person name="Keri Z."/>
            <person name="LaButti K."/>
            <person name="Lipzen A."/>
            <person name="Lombard V."/>
            <person name="Magnuson J."/>
            <person name="Maillard F."/>
            <person name="Murat C."/>
            <person name="Nolan M."/>
            <person name="Ohm R.A."/>
            <person name="Pangilinan J."/>
            <person name="Pereira M.F."/>
            <person name="Perotto S."/>
            <person name="Peter M."/>
            <person name="Pfister S."/>
            <person name="Riley R."/>
            <person name="Sitrit Y."/>
            <person name="Stielow J.B."/>
            <person name="Szollosi G."/>
            <person name="Zifcakova L."/>
            <person name="Stursova M."/>
            <person name="Spatafora J.W."/>
            <person name="Tedersoo L."/>
            <person name="Vaario L.M."/>
            <person name="Yamada A."/>
            <person name="Yan M."/>
            <person name="Wang P."/>
            <person name="Xu J."/>
            <person name="Bruns T."/>
            <person name="Baldrian P."/>
            <person name="Vilgalys R."/>
            <person name="Dunand C."/>
            <person name="Henrissat B."/>
            <person name="Grigoriev I.V."/>
            <person name="Hibbett D."/>
            <person name="Nagy L.G."/>
            <person name="Martin F.M."/>
        </authorList>
    </citation>
    <scope>NUCLEOTIDE SEQUENCE</scope>
    <source>
        <strain evidence="1">BED1</strain>
    </source>
</reference>
<accession>A0AAD4BCV8</accession>
<evidence type="ECO:0000313" key="2">
    <source>
        <dbReference type="Proteomes" id="UP001194468"/>
    </source>
</evidence>
<dbReference type="EMBL" id="WHUW01000161">
    <property type="protein sequence ID" value="KAF8420162.1"/>
    <property type="molecule type" value="Genomic_DNA"/>
</dbReference>
<reference evidence="1" key="1">
    <citation type="submission" date="2019-10" db="EMBL/GenBank/DDBJ databases">
        <authorList>
            <consortium name="DOE Joint Genome Institute"/>
            <person name="Kuo A."/>
            <person name="Miyauchi S."/>
            <person name="Kiss E."/>
            <person name="Drula E."/>
            <person name="Kohler A."/>
            <person name="Sanchez-Garcia M."/>
            <person name="Andreopoulos B."/>
            <person name="Barry K.W."/>
            <person name="Bonito G."/>
            <person name="Buee M."/>
            <person name="Carver A."/>
            <person name="Chen C."/>
            <person name="Cichocki N."/>
            <person name="Clum A."/>
            <person name="Culley D."/>
            <person name="Crous P.W."/>
            <person name="Fauchery L."/>
            <person name="Girlanda M."/>
            <person name="Hayes R."/>
            <person name="Keri Z."/>
            <person name="LaButti K."/>
            <person name="Lipzen A."/>
            <person name="Lombard V."/>
            <person name="Magnuson J."/>
            <person name="Maillard F."/>
            <person name="Morin E."/>
            <person name="Murat C."/>
            <person name="Nolan M."/>
            <person name="Ohm R."/>
            <person name="Pangilinan J."/>
            <person name="Pereira M."/>
            <person name="Perotto S."/>
            <person name="Peter M."/>
            <person name="Riley R."/>
            <person name="Sitrit Y."/>
            <person name="Stielow B."/>
            <person name="Szollosi G."/>
            <person name="Zifcakova L."/>
            <person name="Stursova M."/>
            <person name="Spatafora J.W."/>
            <person name="Tedersoo L."/>
            <person name="Vaario L.-M."/>
            <person name="Yamada A."/>
            <person name="Yan M."/>
            <person name="Wang P."/>
            <person name="Xu J."/>
            <person name="Bruns T."/>
            <person name="Baldrian P."/>
            <person name="Vilgalys R."/>
            <person name="Henrissat B."/>
            <person name="Grigoriev I.V."/>
            <person name="Hibbett D."/>
            <person name="Nagy L.G."/>
            <person name="Martin F.M."/>
        </authorList>
    </citation>
    <scope>NUCLEOTIDE SEQUENCE</scope>
    <source>
        <strain evidence="1">BED1</strain>
    </source>
</reference>
<proteinExistence type="predicted"/>
<organism evidence="1 2">
    <name type="scientific">Boletus edulis BED1</name>
    <dbReference type="NCBI Taxonomy" id="1328754"/>
    <lineage>
        <taxon>Eukaryota</taxon>
        <taxon>Fungi</taxon>
        <taxon>Dikarya</taxon>
        <taxon>Basidiomycota</taxon>
        <taxon>Agaricomycotina</taxon>
        <taxon>Agaricomycetes</taxon>
        <taxon>Agaricomycetidae</taxon>
        <taxon>Boletales</taxon>
        <taxon>Boletineae</taxon>
        <taxon>Boletaceae</taxon>
        <taxon>Boletoideae</taxon>
        <taxon>Boletus</taxon>
    </lineage>
</organism>
<sequence>MPLTNAPTIIDDSVATRPRPLSLSLSLSLSHVEMLKIEVEILQLQRRNGCRRGNTPSRIRRDMASRVVALEEMIIAEAEALIKAALSEVEGRGSSFTPLYYLLIQF</sequence>
<name>A0AAD4BCV8_BOLED</name>
<protein>
    <submittedName>
        <fullName evidence="1">Uncharacterized protein</fullName>
    </submittedName>
</protein>
<evidence type="ECO:0000313" key="1">
    <source>
        <dbReference type="EMBL" id="KAF8420162.1"/>
    </source>
</evidence>
<gene>
    <name evidence="1" type="ORF">L210DRAFT_989085</name>
</gene>